<dbReference type="AlphaFoldDB" id="A0ABD5BGB7"/>
<gene>
    <name evidence="3" type="ORF">RF091_08280</name>
</gene>
<evidence type="ECO:0000256" key="1">
    <source>
        <dbReference type="SAM" id="MobiDB-lite"/>
    </source>
</evidence>
<keyword evidence="2" id="KW-1133">Transmembrane helix</keyword>
<sequence length="61" mass="6634">MEGNKKPARSRLKGMQKLSSDNEGNNENNDDSEVIIAAACGARFGTMCLLPVSIVWLAFFS</sequence>
<dbReference type="EMBL" id="JAVIPQ010000128">
    <property type="protein sequence ID" value="MDQ9555510.1"/>
    <property type="molecule type" value="Genomic_DNA"/>
</dbReference>
<evidence type="ECO:0000256" key="2">
    <source>
        <dbReference type="SAM" id="Phobius"/>
    </source>
</evidence>
<feature type="transmembrane region" description="Helical" evidence="2">
    <location>
        <begin position="34"/>
        <end position="59"/>
    </location>
</feature>
<feature type="compositionally biased region" description="Basic residues" evidence="1">
    <location>
        <begin position="1"/>
        <end position="14"/>
    </location>
</feature>
<comment type="caution">
    <text evidence="3">The sequence shown here is derived from an EMBL/GenBank/DDBJ whole genome shotgun (WGS) entry which is preliminary data.</text>
</comment>
<accession>A0ABD5BGB7</accession>
<protein>
    <submittedName>
        <fullName evidence="3">Uncharacterized protein</fullName>
    </submittedName>
</protein>
<evidence type="ECO:0000313" key="4">
    <source>
        <dbReference type="Proteomes" id="UP001234811"/>
    </source>
</evidence>
<dbReference type="RefSeq" id="WP_125460720.1">
    <property type="nucleotide sequence ID" value="NZ_CBDHWN010000080.1"/>
</dbReference>
<evidence type="ECO:0000313" key="3">
    <source>
        <dbReference type="EMBL" id="MDQ9555510.1"/>
    </source>
</evidence>
<reference evidence="3 4" key="1">
    <citation type="submission" date="2023-07" db="EMBL/GenBank/DDBJ databases">
        <title>Pathogens genome sequencing project 196.</title>
        <authorList>
            <person name="Cao X."/>
        </authorList>
    </citation>
    <scope>NUCLEOTIDE SEQUENCE [LARGE SCALE GENOMIC DNA]</scope>
    <source>
        <strain evidence="3 4">SM41</strain>
    </source>
</reference>
<dbReference type="Proteomes" id="UP001234811">
    <property type="component" value="Unassembled WGS sequence"/>
</dbReference>
<feature type="region of interest" description="Disordered" evidence="1">
    <location>
        <begin position="1"/>
        <end position="29"/>
    </location>
</feature>
<proteinExistence type="predicted"/>
<keyword evidence="2" id="KW-0812">Transmembrane</keyword>
<keyword evidence="2" id="KW-0472">Membrane</keyword>
<name>A0ABD5BGB7_SERMA</name>
<organism evidence="3 4">
    <name type="scientific">Serratia marcescens</name>
    <dbReference type="NCBI Taxonomy" id="615"/>
    <lineage>
        <taxon>Bacteria</taxon>
        <taxon>Pseudomonadati</taxon>
        <taxon>Pseudomonadota</taxon>
        <taxon>Gammaproteobacteria</taxon>
        <taxon>Enterobacterales</taxon>
        <taxon>Yersiniaceae</taxon>
        <taxon>Serratia</taxon>
    </lineage>
</organism>